<feature type="domain" description="Type I restriction modification DNA specificity" evidence="4">
    <location>
        <begin position="22"/>
        <end position="199"/>
    </location>
</feature>
<keyword evidence="2" id="KW-0680">Restriction system</keyword>
<dbReference type="Gene3D" id="3.90.220.20">
    <property type="entry name" value="DNA methylase specificity domains"/>
    <property type="match status" value="2"/>
</dbReference>
<dbReference type="RefSeq" id="WP_222988139.1">
    <property type="nucleotide sequence ID" value="NZ_JAINVV010000001.1"/>
</dbReference>
<comment type="caution">
    <text evidence="5">The sequence shown here is derived from an EMBL/GenBank/DDBJ whole genome shotgun (WGS) entry which is preliminary data.</text>
</comment>
<sequence length="418" mass="46314">MSSEALATCQPPLQVEVAPGPPADWQTATLGDVVDTLIAGVSVNADNRQIDDGEIGVLKTSCVSGGQFVPDEHKAVLAGEVDRVRTPVRAGSIIISRMNTPALVGANAYVDQDHPDLFLPDRLWQLRTNHRADCRWLSYSMQSASFRRFIDDIATGTSGSMKNISKERLLQASLALPPLEEQRRIAEVLRSVDEAIAANEAVAVQADRAFQATLIELIGNAPAHWETVRLGQIADLTLGKMLDKKKNRGELRPYLANINVRWGAFDMTDLRHMRFEERELERYGLRCGDIVMCEGGEPGRCALWINEGSDMMIQKALHRIRPQEGVDCHYLYYALVNGVRSGAYDEYMTGSGIKHLPRNQLAKIEVSLPPFDEQQRIADALRMVEQAAATKLDALEQARQIKATLMSDLLSGRVRMPA</sequence>
<dbReference type="PANTHER" id="PTHR30408">
    <property type="entry name" value="TYPE-1 RESTRICTION ENZYME ECOKI SPECIFICITY PROTEIN"/>
    <property type="match status" value="1"/>
</dbReference>
<keyword evidence="6" id="KW-1185">Reference proteome</keyword>
<dbReference type="InterPro" id="IPR000055">
    <property type="entry name" value="Restrct_endonuc_typeI_TRD"/>
</dbReference>
<dbReference type="GO" id="GO:0004519">
    <property type="term" value="F:endonuclease activity"/>
    <property type="evidence" value="ECO:0007669"/>
    <property type="project" value="UniProtKB-KW"/>
</dbReference>
<dbReference type="EC" id="3.1.21.-" evidence="5"/>
<dbReference type="PANTHER" id="PTHR30408:SF13">
    <property type="entry name" value="TYPE I RESTRICTION ENZYME HINDI SPECIFICITY SUBUNIT"/>
    <property type="match status" value="1"/>
</dbReference>
<feature type="domain" description="Type I restriction modification DNA specificity" evidence="4">
    <location>
        <begin position="223"/>
        <end position="386"/>
    </location>
</feature>
<dbReference type="EMBL" id="JAINVV010000001">
    <property type="protein sequence ID" value="MBY8821049.1"/>
    <property type="molecule type" value="Genomic_DNA"/>
</dbReference>
<evidence type="ECO:0000313" key="5">
    <source>
        <dbReference type="EMBL" id="MBY8821049.1"/>
    </source>
</evidence>
<dbReference type="Pfam" id="PF01420">
    <property type="entry name" value="Methylase_S"/>
    <property type="match status" value="2"/>
</dbReference>
<dbReference type="CDD" id="cd17253">
    <property type="entry name" value="RMtype1_S_Eco933I-TRD2-CR2_like"/>
    <property type="match status" value="1"/>
</dbReference>
<name>A0ABS7PIB9_9SPHN</name>
<protein>
    <submittedName>
        <fullName evidence="5">Restriction endonuclease subunit S</fullName>
        <ecNumber evidence="5">3.1.21.-</ecNumber>
    </submittedName>
</protein>
<dbReference type="Proteomes" id="UP000706039">
    <property type="component" value="Unassembled WGS sequence"/>
</dbReference>
<dbReference type="InterPro" id="IPR052021">
    <property type="entry name" value="Type-I_RS_S_subunit"/>
</dbReference>
<organism evidence="5 6">
    <name type="scientific">Sphingomonas colocasiae</name>
    <dbReference type="NCBI Taxonomy" id="1848973"/>
    <lineage>
        <taxon>Bacteria</taxon>
        <taxon>Pseudomonadati</taxon>
        <taxon>Pseudomonadota</taxon>
        <taxon>Alphaproteobacteria</taxon>
        <taxon>Sphingomonadales</taxon>
        <taxon>Sphingomonadaceae</taxon>
        <taxon>Sphingomonas</taxon>
    </lineage>
</organism>
<gene>
    <name evidence="5" type="ORF">K7G82_02020</name>
</gene>
<dbReference type="InterPro" id="IPR044946">
    <property type="entry name" value="Restrct_endonuc_typeI_TRD_sf"/>
</dbReference>
<reference evidence="5 6" key="1">
    <citation type="submission" date="2021-08" db="EMBL/GenBank/DDBJ databases">
        <authorList>
            <person name="Tuo L."/>
        </authorList>
    </citation>
    <scope>NUCLEOTIDE SEQUENCE [LARGE SCALE GENOMIC DNA]</scope>
    <source>
        <strain evidence="5 6">JCM 31229</strain>
    </source>
</reference>
<proteinExistence type="inferred from homology"/>
<keyword evidence="3" id="KW-0238">DNA-binding</keyword>
<evidence type="ECO:0000256" key="2">
    <source>
        <dbReference type="ARBA" id="ARBA00022747"/>
    </source>
</evidence>
<comment type="similarity">
    <text evidence="1">Belongs to the type-I restriction system S methylase family.</text>
</comment>
<keyword evidence="5" id="KW-0540">Nuclease</keyword>
<evidence type="ECO:0000313" key="6">
    <source>
        <dbReference type="Proteomes" id="UP000706039"/>
    </source>
</evidence>
<accession>A0ABS7PIB9</accession>
<keyword evidence="5" id="KW-0378">Hydrolase</keyword>
<dbReference type="SUPFAM" id="SSF116734">
    <property type="entry name" value="DNA methylase specificity domain"/>
    <property type="match status" value="2"/>
</dbReference>
<evidence type="ECO:0000256" key="1">
    <source>
        <dbReference type="ARBA" id="ARBA00010923"/>
    </source>
</evidence>
<keyword evidence="5" id="KW-0255">Endonuclease</keyword>
<evidence type="ECO:0000259" key="4">
    <source>
        <dbReference type="Pfam" id="PF01420"/>
    </source>
</evidence>
<evidence type="ECO:0000256" key="3">
    <source>
        <dbReference type="ARBA" id="ARBA00023125"/>
    </source>
</evidence>
<dbReference type="GO" id="GO:0016787">
    <property type="term" value="F:hydrolase activity"/>
    <property type="evidence" value="ECO:0007669"/>
    <property type="project" value="UniProtKB-KW"/>
</dbReference>